<comment type="function">
    <text evidence="1">Required for the transposition of the insertion element.</text>
</comment>
<dbReference type="Gene3D" id="3.30.420.10">
    <property type="entry name" value="Ribonuclease H-like superfamily/Ribonuclease H"/>
    <property type="match status" value="1"/>
</dbReference>
<keyword evidence="4" id="KW-0238">DNA-binding</keyword>
<evidence type="ECO:0000256" key="3">
    <source>
        <dbReference type="ARBA" id="ARBA00022578"/>
    </source>
</evidence>
<feature type="domain" description="Integrase catalytic" evidence="7">
    <location>
        <begin position="217"/>
        <end position="387"/>
    </location>
</feature>
<organism evidence="8 9">
    <name type="scientific">Nocardia aurantiaca</name>
    <dbReference type="NCBI Taxonomy" id="2675850"/>
    <lineage>
        <taxon>Bacteria</taxon>
        <taxon>Bacillati</taxon>
        <taxon>Actinomycetota</taxon>
        <taxon>Actinomycetes</taxon>
        <taxon>Mycobacteriales</taxon>
        <taxon>Nocardiaceae</taxon>
        <taxon>Nocardia</taxon>
    </lineage>
</organism>
<dbReference type="EMBL" id="WMBB01000016">
    <property type="protein sequence ID" value="MTE16661.1"/>
    <property type="molecule type" value="Genomic_DNA"/>
</dbReference>
<accession>A0A6I3L558</accession>
<proteinExistence type="inferred from homology"/>
<evidence type="ECO:0000256" key="6">
    <source>
        <dbReference type="SAM" id="MobiDB-lite"/>
    </source>
</evidence>
<dbReference type="Gene3D" id="1.10.10.60">
    <property type="entry name" value="Homeodomain-like"/>
    <property type="match status" value="1"/>
</dbReference>
<dbReference type="SUPFAM" id="SSF53098">
    <property type="entry name" value="Ribonuclease H-like"/>
    <property type="match status" value="1"/>
</dbReference>
<dbReference type="GO" id="GO:0005829">
    <property type="term" value="C:cytosol"/>
    <property type="evidence" value="ECO:0007669"/>
    <property type="project" value="TreeGrafter"/>
</dbReference>
<dbReference type="PROSITE" id="PS01043">
    <property type="entry name" value="TRANSPOSASE_IS30"/>
    <property type="match status" value="1"/>
</dbReference>
<reference evidence="8 9" key="1">
    <citation type="submission" date="2019-11" db="EMBL/GenBank/DDBJ databases">
        <title>Nocardia sp. nov. CT2-14 isolated from soil.</title>
        <authorList>
            <person name="Kanchanasin P."/>
            <person name="Tanasupawat S."/>
            <person name="Yuki M."/>
            <person name="Kudo T."/>
        </authorList>
    </citation>
    <scope>NUCLEOTIDE SEQUENCE [LARGE SCALE GENOMIC DNA]</scope>
    <source>
        <strain evidence="8 9">CT2-14</strain>
    </source>
</reference>
<evidence type="ECO:0000313" key="9">
    <source>
        <dbReference type="Proteomes" id="UP000432464"/>
    </source>
</evidence>
<dbReference type="Proteomes" id="UP000432464">
    <property type="component" value="Unassembled WGS sequence"/>
</dbReference>
<dbReference type="InterPro" id="IPR053392">
    <property type="entry name" value="Transposase_IS30-like"/>
</dbReference>
<dbReference type="AlphaFoldDB" id="A0A6I3L558"/>
<dbReference type="NCBIfam" id="NF033563">
    <property type="entry name" value="transpos_IS30"/>
    <property type="match status" value="1"/>
</dbReference>
<dbReference type="GO" id="GO:0015074">
    <property type="term" value="P:DNA integration"/>
    <property type="evidence" value="ECO:0007669"/>
    <property type="project" value="InterPro"/>
</dbReference>
<keyword evidence="5" id="KW-0233">DNA recombination</keyword>
<dbReference type="Pfam" id="PF13936">
    <property type="entry name" value="HTH_38"/>
    <property type="match status" value="1"/>
</dbReference>
<dbReference type="GO" id="GO:0004803">
    <property type="term" value="F:transposase activity"/>
    <property type="evidence" value="ECO:0007669"/>
    <property type="project" value="InterPro"/>
</dbReference>
<protein>
    <submittedName>
        <fullName evidence="8">IS30 family transposase</fullName>
    </submittedName>
</protein>
<sequence length="399" mass="44802">MSPYSWSRPGGRYLSFAEREEIALLRVQGKGVRQIAQALGRSPSTISRELRRNAATRSGKLDYRASVAQWKAELFARRPKKSKLLENQQLRTYVQQRLSGRIADASGRVAVGPATGAWTGRNKPHRSDRQWTQAWSPEQISRRLRIDFPDDESMRISHEAIYQALYIDGRGVLDRELILNLRTGRSLRMPRARAKRVAWAHVTPEVLISKRPAEAEDRANPGHWEGDLLIGTERSAIGTLVDRSTRFTVLVHLPREDGWGKAAPIKNGTALSGYGSLSMNKALAAALKKVPESMRKTLTWDRGKELSAHLALTSKTGVAVFFADPHSPWQRGTNENTNGLLRQYFPKGTDLSRWTARDLAAVAHTLNTRPRKVLGWRTPAEAMDHHLQSLERKCVATTS</sequence>
<keyword evidence="9" id="KW-1185">Reference proteome</keyword>
<dbReference type="InterPro" id="IPR001584">
    <property type="entry name" value="Integrase_cat-core"/>
</dbReference>
<dbReference type="SUPFAM" id="SSF46689">
    <property type="entry name" value="Homeodomain-like"/>
    <property type="match status" value="1"/>
</dbReference>
<dbReference type="InterPro" id="IPR036397">
    <property type="entry name" value="RNaseH_sf"/>
</dbReference>
<dbReference type="InterPro" id="IPR012337">
    <property type="entry name" value="RNaseH-like_sf"/>
</dbReference>
<evidence type="ECO:0000256" key="5">
    <source>
        <dbReference type="ARBA" id="ARBA00023172"/>
    </source>
</evidence>
<comment type="caution">
    <text evidence="8">The sequence shown here is derived from an EMBL/GenBank/DDBJ whole genome shotgun (WGS) entry which is preliminary data.</text>
</comment>
<feature type="region of interest" description="Disordered" evidence="6">
    <location>
        <begin position="113"/>
        <end position="133"/>
    </location>
</feature>
<dbReference type="PANTHER" id="PTHR10948">
    <property type="entry name" value="TRANSPOSASE"/>
    <property type="match status" value="1"/>
</dbReference>
<evidence type="ECO:0000256" key="2">
    <source>
        <dbReference type="ARBA" id="ARBA00006363"/>
    </source>
</evidence>
<dbReference type="GO" id="GO:0003677">
    <property type="term" value="F:DNA binding"/>
    <property type="evidence" value="ECO:0007669"/>
    <property type="project" value="UniProtKB-KW"/>
</dbReference>
<dbReference type="InterPro" id="IPR025246">
    <property type="entry name" value="IS30-like_HTH"/>
</dbReference>
<dbReference type="InterPro" id="IPR009057">
    <property type="entry name" value="Homeodomain-like_sf"/>
</dbReference>
<dbReference type="InterPro" id="IPR051917">
    <property type="entry name" value="Transposase-Integrase"/>
</dbReference>
<dbReference type="PANTHER" id="PTHR10948:SF23">
    <property type="entry name" value="TRANSPOSASE INSI FOR INSERTION SEQUENCE ELEMENT IS30A-RELATED"/>
    <property type="match status" value="1"/>
</dbReference>
<name>A0A6I3L558_9NOCA</name>
<gene>
    <name evidence="8" type="ORF">GLP40_28350</name>
</gene>
<evidence type="ECO:0000256" key="1">
    <source>
        <dbReference type="ARBA" id="ARBA00002190"/>
    </source>
</evidence>
<evidence type="ECO:0000259" key="7">
    <source>
        <dbReference type="PROSITE" id="PS50994"/>
    </source>
</evidence>
<dbReference type="PROSITE" id="PS50994">
    <property type="entry name" value="INTEGRASE"/>
    <property type="match status" value="1"/>
</dbReference>
<evidence type="ECO:0000256" key="4">
    <source>
        <dbReference type="ARBA" id="ARBA00023125"/>
    </source>
</evidence>
<comment type="similarity">
    <text evidence="2">Belongs to the transposase IS30 family.</text>
</comment>
<evidence type="ECO:0000313" key="8">
    <source>
        <dbReference type="EMBL" id="MTE16661.1"/>
    </source>
</evidence>
<keyword evidence="3" id="KW-0815">Transposition</keyword>
<dbReference type="InterPro" id="IPR001598">
    <property type="entry name" value="Transposase_IS30_CS"/>
</dbReference>
<dbReference type="GO" id="GO:0006313">
    <property type="term" value="P:DNA transposition"/>
    <property type="evidence" value="ECO:0007669"/>
    <property type="project" value="InterPro"/>
</dbReference>